<evidence type="ECO:0000313" key="2">
    <source>
        <dbReference type="Proteomes" id="UP000532247"/>
    </source>
</evidence>
<proteinExistence type="predicted"/>
<gene>
    <name evidence="1" type="ORF">F0254_20390</name>
</gene>
<name>A0A7Y4B5Q6_VIBAL</name>
<reference evidence="1 2" key="1">
    <citation type="submission" date="2019-09" db="EMBL/GenBank/DDBJ databases">
        <title>Draft genome sequencing and comparative genomics of hatchery-associated Vibrios.</title>
        <authorList>
            <person name="Kehlet-Delgado H."/>
            <person name="Mueller R.S."/>
        </authorList>
    </citation>
    <scope>NUCLEOTIDE SEQUENCE [LARGE SCALE GENOMIC DNA]</scope>
    <source>
        <strain evidence="1 2">081416A</strain>
    </source>
</reference>
<dbReference type="Proteomes" id="UP000532247">
    <property type="component" value="Unassembled WGS sequence"/>
</dbReference>
<accession>A0A7Y4B5Q6</accession>
<protein>
    <submittedName>
        <fullName evidence="1">Uncharacterized protein</fullName>
    </submittedName>
</protein>
<dbReference type="EMBL" id="VTYF01000015">
    <property type="protein sequence ID" value="NOI11197.1"/>
    <property type="molecule type" value="Genomic_DNA"/>
</dbReference>
<comment type="caution">
    <text evidence="1">The sequence shown here is derived from an EMBL/GenBank/DDBJ whole genome shotgun (WGS) entry which is preliminary data.</text>
</comment>
<dbReference type="AlphaFoldDB" id="A0A7Y4B5Q6"/>
<organism evidence="1 2">
    <name type="scientific">Vibrio alginolyticus</name>
    <dbReference type="NCBI Taxonomy" id="663"/>
    <lineage>
        <taxon>Bacteria</taxon>
        <taxon>Pseudomonadati</taxon>
        <taxon>Pseudomonadota</taxon>
        <taxon>Gammaproteobacteria</taxon>
        <taxon>Vibrionales</taxon>
        <taxon>Vibrionaceae</taxon>
        <taxon>Vibrio</taxon>
    </lineage>
</organism>
<sequence length="215" mass="25187">MLFFVNIIGALGEVRVAGRYKTHFDWNAAVYAGRVYTAPDGSTYDLTHTNTQTYTFKYSYREQGKRQKGSIDIEVRFDPHCFTREKKDTDTEPTLVIDQFNDGSSSERVFDLQRYQDSLYLAQVIPHLSNKDCQESLQDGKVLYFKRKNGQGQDYGLYVILKLRRKHGKLLMFVETAHTRRNLPYKMKLKPMKETFAIILGRMLSEKWPELLFED</sequence>
<evidence type="ECO:0000313" key="1">
    <source>
        <dbReference type="EMBL" id="NOI11197.1"/>
    </source>
</evidence>